<keyword evidence="1" id="KW-0479">Metal-binding</keyword>
<evidence type="ECO:0000256" key="1">
    <source>
        <dbReference type="ARBA" id="ARBA00022723"/>
    </source>
</evidence>
<evidence type="ECO:0000256" key="2">
    <source>
        <dbReference type="ARBA" id="ARBA00022771"/>
    </source>
</evidence>
<name>A0A4Z0YMX2_9PEZI</name>
<dbReference type="AlphaFoldDB" id="A0A4Z0YMX2"/>
<dbReference type="Gene3D" id="6.10.140.2220">
    <property type="match status" value="1"/>
</dbReference>
<keyword evidence="3" id="KW-0862">Zinc</keyword>
<dbReference type="OrthoDB" id="432970at2759"/>
<dbReference type="Proteomes" id="UP000297716">
    <property type="component" value="Unassembled WGS sequence"/>
</dbReference>
<evidence type="ECO:0000256" key="3">
    <source>
        <dbReference type="ARBA" id="ARBA00022833"/>
    </source>
</evidence>
<dbReference type="InterPro" id="IPR024119">
    <property type="entry name" value="TF_DEAF-1"/>
</dbReference>
<dbReference type="EMBL" id="SKBN01000329">
    <property type="protein sequence ID" value="TGJ78966.1"/>
    <property type="molecule type" value="Genomic_DNA"/>
</dbReference>
<dbReference type="GO" id="GO:0005634">
    <property type="term" value="C:nucleus"/>
    <property type="evidence" value="ECO:0007669"/>
    <property type="project" value="TreeGrafter"/>
</dbReference>
<dbReference type="Pfam" id="PF14737">
    <property type="entry name" value="DUF4470"/>
    <property type="match status" value="1"/>
</dbReference>
<dbReference type="PANTHER" id="PTHR10237:SF14">
    <property type="entry name" value="MYND-TYPE DOMAIN-CONTAINING PROTEIN"/>
    <property type="match status" value="1"/>
</dbReference>
<gene>
    <name evidence="6" type="ORF">E0Z10_g9806</name>
</gene>
<reference evidence="6 7" key="1">
    <citation type="submission" date="2019-03" db="EMBL/GenBank/DDBJ databases">
        <title>Draft genome sequence of Xylaria hypoxylon DSM 108379, a ubiquitous saprotrophic-parasitic fungi on hardwood.</title>
        <authorList>
            <person name="Buettner E."/>
            <person name="Leonhardt S."/>
            <person name="Gebauer A.M."/>
            <person name="Liers C."/>
            <person name="Hofrichter M."/>
            <person name="Kellner H."/>
        </authorList>
    </citation>
    <scope>NUCLEOTIDE SEQUENCE [LARGE SCALE GENOMIC DNA]</scope>
    <source>
        <strain evidence="6 7">DSM 108379</strain>
    </source>
</reference>
<dbReference type="Pfam" id="PF01753">
    <property type="entry name" value="zf-MYND"/>
    <property type="match status" value="1"/>
</dbReference>
<dbReference type="GO" id="GO:0000981">
    <property type="term" value="F:DNA-binding transcription factor activity, RNA polymerase II-specific"/>
    <property type="evidence" value="ECO:0007669"/>
    <property type="project" value="TreeGrafter"/>
</dbReference>
<evidence type="ECO:0000313" key="6">
    <source>
        <dbReference type="EMBL" id="TGJ78966.1"/>
    </source>
</evidence>
<evidence type="ECO:0000256" key="4">
    <source>
        <dbReference type="PROSITE-ProRule" id="PRU00134"/>
    </source>
</evidence>
<dbReference type="PANTHER" id="PTHR10237">
    <property type="entry name" value="DEFORMED EPIDERMAL AUTOREGULATORY FACTOR 1 HOMOLOG SUPPRESSIN"/>
    <property type="match status" value="1"/>
</dbReference>
<keyword evidence="2 4" id="KW-0863">Zinc-finger</keyword>
<sequence length="1212" mass="135864">MLNPPFINVISYFYPIGNTPAVSLTQTIPPGEPVDILLLGCGDVRNILFTSHVDARVMDITCCDYQKAVFARNILLLSLLIDGSEVDDNLLWSLYYHMNLDSKSLELLCCQAQKLHDLSTSMTTWQGSQYGSCLRFCDTGTLDDVRKMWAFYTIQRNGAEAKRFKARFDRIIQKENAKKNGGSVLTSYRATIPAQMYSISDLTTLHSYYWKHGTLELNAKMRAQAKYPNPMFLTLEDEATVHYGTDPLISFHLALANVPLEAQNPLSQALKGLSGREKIVATAKAEFRDWAASYRKQKEIITLRFVTADATNLAHTMQQCRSSGVTTAGLYRQQYDSRSLVLDGPDYVSGQAPLTFDVIDTSNLCDHLGSVVLLAATTPLLRNSLSSVLYAEVMVKWNRSPKETLDWLLCGHVPTLSTILGLCPIDYWTNTLPVSVSDEELHNVVNNMGGMARSGQMYLRTRWKRPVPLVSSSQNEENCIAGLPRIRLEAEELADILYDIYLCMFRDEDYTLKFANISLESIQRSSLSWYHRASFATIVQFFRTRVDCDWDKTMTVLMNLVLNRPNAPMGMNYLQELFVYLHIFGAYSNETLLNWDQSREMTSPFHSGFLYNIVSRITPIDEKWDDLRDWKGIPPVVCLTLKVPRSELGVFTQANREHRGTPPVHCILQDSLAGLAGGWHNIFSACHLAFGEVRTTGERYTDSFEVHIEAASGGWDGSASLIVSFYVPAFILLLNPEKAEVIFGVSSTPATTMVFFQDLGLELSVYKTTLANSNNVFITRHSSGQTSFPNPPRFTQPKQASIEGSNVGAVDVSLTAHTYTQRRIASMTTQFQIKSNNYKSALKNNCKVRAKMVSAFQVAITLGQEPLVTIGYPVVVEEKSLRTKVTQEPDAIEVRVLAKVGTGFEWEQYPGCMYPVHLQKGNPVNWNMTYLELQKCPIVDVSQPKKLTWLNLHLAGAMSQRERQMRENTALPKSNGQKTRLDFKESVFSTFVQFAGIQGTRTRFFGLDNRGNGGIHVVIIASSLRIDLATRAVVLDCAVLPLHEEIIHKLANFLDPLLSQGLCQIQVDDAELQLWKHVLPACVERCRQWVHKDGCEYAAAGQVPLAVENGEKFMCTCGNGKFPDGFLRGVPSWELAAKYAVRAAISPPFWAPFVEEMHFPDMSRGTGTCAACGKAKSKKGKELLVCARCKKQKYCSRECQRANWAAHKGECK</sequence>
<accession>A0A4Z0YMX2</accession>
<dbReference type="InterPro" id="IPR027974">
    <property type="entry name" value="DUF4470"/>
</dbReference>
<evidence type="ECO:0000259" key="5">
    <source>
        <dbReference type="PROSITE" id="PS50865"/>
    </source>
</evidence>
<dbReference type="GO" id="GO:0008270">
    <property type="term" value="F:zinc ion binding"/>
    <property type="evidence" value="ECO:0007669"/>
    <property type="project" value="UniProtKB-KW"/>
</dbReference>
<feature type="domain" description="MYND-type" evidence="5">
    <location>
        <begin position="1169"/>
        <end position="1211"/>
    </location>
</feature>
<proteinExistence type="predicted"/>
<dbReference type="PROSITE" id="PS01360">
    <property type="entry name" value="ZF_MYND_1"/>
    <property type="match status" value="1"/>
</dbReference>
<dbReference type="SUPFAM" id="SSF144232">
    <property type="entry name" value="HIT/MYND zinc finger-like"/>
    <property type="match status" value="1"/>
</dbReference>
<dbReference type="PROSITE" id="PS50865">
    <property type="entry name" value="ZF_MYND_2"/>
    <property type="match status" value="1"/>
</dbReference>
<protein>
    <recommendedName>
        <fullName evidence="5">MYND-type domain-containing protein</fullName>
    </recommendedName>
</protein>
<keyword evidence="7" id="KW-1185">Reference proteome</keyword>
<organism evidence="6 7">
    <name type="scientific">Xylaria hypoxylon</name>
    <dbReference type="NCBI Taxonomy" id="37992"/>
    <lineage>
        <taxon>Eukaryota</taxon>
        <taxon>Fungi</taxon>
        <taxon>Dikarya</taxon>
        <taxon>Ascomycota</taxon>
        <taxon>Pezizomycotina</taxon>
        <taxon>Sordariomycetes</taxon>
        <taxon>Xylariomycetidae</taxon>
        <taxon>Xylariales</taxon>
        <taxon>Xylariaceae</taxon>
        <taxon>Xylaria</taxon>
    </lineage>
</organism>
<dbReference type="InterPro" id="IPR002893">
    <property type="entry name" value="Znf_MYND"/>
</dbReference>
<evidence type="ECO:0000313" key="7">
    <source>
        <dbReference type="Proteomes" id="UP000297716"/>
    </source>
</evidence>
<comment type="caution">
    <text evidence="6">The sequence shown here is derived from an EMBL/GenBank/DDBJ whole genome shotgun (WGS) entry which is preliminary data.</text>
</comment>